<keyword evidence="2" id="KW-1185">Reference proteome</keyword>
<evidence type="ECO:0000313" key="1">
    <source>
        <dbReference type="EMBL" id="CAG8730913.1"/>
    </source>
</evidence>
<dbReference type="Proteomes" id="UP000789366">
    <property type="component" value="Unassembled WGS sequence"/>
</dbReference>
<proteinExistence type="predicted"/>
<reference evidence="1" key="1">
    <citation type="submission" date="2021-06" db="EMBL/GenBank/DDBJ databases">
        <authorList>
            <person name="Kallberg Y."/>
            <person name="Tangrot J."/>
            <person name="Rosling A."/>
        </authorList>
    </citation>
    <scope>NUCLEOTIDE SEQUENCE</scope>
    <source>
        <strain evidence="1">28 12/20/2015</strain>
    </source>
</reference>
<evidence type="ECO:0000313" key="2">
    <source>
        <dbReference type="Proteomes" id="UP000789366"/>
    </source>
</evidence>
<comment type="caution">
    <text evidence="1">The sequence shown here is derived from an EMBL/GenBank/DDBJ whole genome shotgun (WGS) entry which is preliminary data.</text>
</comment>
<accession>A0ACA9Q1V5</accession>
<feature type="non-terminal residue" evidence="1">
    <location>
        <position position="199"/>
    </location>
</feature>
<gene>
    <name evidence="1" type="ORF">SPELUC_LOCUS13103</name>
</gene>
<dbReference type="EMBL" id="CAJVPW010033375">
    <property type="protein sequence ID" value="CAG8730913.1"/>
    <property type="molecule type" value="Genomic_DNA"/>
</dbReference>
<sequence>MSSQDPIQNLAEKRCSSCHIVKEIIHFCRPSANNSQREYATCNKCSERLKNKRQEKKSDISKNQKISQSSSNITDTSSVNSDLQIIKSINFADNFLEVTPYESFNTKDNNQENKDSDQENKDSDQKNKDSDQDNDSDQEENSEDNNNSKVLLYDLDEVCEITSKIFEDAKESNKSVKFIFEVELDEDLINTVALTQQDL</sequence>
<organism evidence="1 2">
    <name type="scientific">Cetraspora pellucida</name>
    <dbReference type="NCBI Taxonomy" id="1433469"/>
    <lineage>
        <taxon>Eukaryota</taxon>
        <taxon>Fungi</taxon>
        <taxon>Fungi incertae sedis</taxon>
        <taxon>Mucoromycota</taxon>
        <taxon>Glomeromycotina</taxon>
        <taxon>Glomeromycetes</taxon>
        <taxon>Diversisporales</taxon>
        <taxon>Gigasporaceae</taxon>
        <taxon>Cetraspora</taxon>
    </lineage>
</organism>
<name>A0ACA9Q1V5_9GLOM</name>
<protein>
    <submittedName>
        <fullName evidence="1">8210_t:CDS:1</fullName>
    </submittedName>
</protein>